<evidence type="ECO:0008006" key="3">
    <source>
        <dbReference type="Google" id="ProtNLM"/>
    </source>
</evidence>
<proteinExistence type="predicted"/>
<keyword evidence="2" id="KW-1185">Reference proteome</keyword>
<protein>
    <recommendedName>
        <fullName evidence="3">Carrier domain-containing protein</fullName>
    </recommendedName>
</protein>
<dbReference type="InterPro" id="IPR036736">
    <property type="entry name" value="ACP-like_sf"/>
</dbReference>
<dbReference type="SUPFAM" id="SSF47336">
    <property type="entry name" value="ACP-like"/>
    <property type="match status" value="1"/>
</dbReference>
<comment type="caution">
    <text evidence="1">The sequence shown here is derived from an EMBL/GenBank/DDBJ whole genome shotgun (WGS) entry which is preliminary data.</text>
</comment>
<evidence type="ECO:0000313" key="1">
    <source>
        <dbReference type="EMBL" id="NYI71623.1"/>
    </source>
</evidence>
<dbReference type="RefSeq" id="WP_179445426.1">
    <property type="nucleotide sequence ID" value="NZ_JACBZS010000001.1"/>
</dbReference>
<evidence type="ECO:0000313" key="2">
    <source>
        <dbReference type="Proteomes" id="UP000527616"/>
    </source>
</evidence>
<dbReference type="EMBL" id="JACBZS010000001">
    <property type="protein sequence ID" value="NYI71623.1"/>
    <property type="molecule type" value="Genomic_DNA"/>
</dbReference>
<accession>A0A7Z0DAC1</accession>
<dbReference type="AlphaFoldDB" id="A0A7Z0DAC1"/>
<name>A0A7Z0DAC1_9ACTN</name>
<sequence>MKMPSLEESVNRLMAVSGVEEFDPDTPLTSSAVDSLDLTEWVYHMQEQYPELALDESIVGEINDSMTFRDLHKKIQEDRVVGAVANDG</sequence>
<gene>
    <name evidence="1" type="ORF">GGQ54_002183</name>
</gene>
<reference evidence="1 2" key="1">
    <citation type="submission" date="2020-07" db="EMBL/GenBank/DDBJ databases">
        <title>Sequencing the genomes of 1000 actinobacteria strains.</title>
        <authorList>
            <person name="Klenk H.-P."/>
        </authorList>
    </citation>
    <scope>NUCLEOTIDE SEQUENCE [LARGE SCALE GENOMIC DNA]</scope>
    <source>
        <strain evidence="1 2">DSM 103164</strain>
    </source>
</reference>
<organism evidence="1 2">
    <name type="scientific">Naumannella cuiyingiana</name>
    <dbReference type="NCBI Taxonomy" id="1347891"/>
    <lineage>
        <taxon>Bacteria</taxon>
        <taxon>Bacillati</taxon>
        <taxon>Actinomycetota</taxon>
        <taxon>Actinomycetes</taxon>
        <taxon>Propionibacteriales</taxon>
        <taxon>Propionibacteriaceae</taxon>
        <taxon>Naumannella</taxon>
    </lineage>
</organism>
<dbReference type="Proteomes" id="UP000527616">
    <property type="component" value="Unassembled WGS sequence"/>
</dbReference>